<keyword evidence="1" id="KW-0472">Membrane</keyword>
<accession>A0A560HYA1</accession>
<evidence type="ECO:0000313" key="3">
    <source>
        <dbReference type="Proteomes" id="UP000318050"/>
    </source>
</evidence>
<dbReference type="EMBL" id="VITT01000024">
    <property type="protein sequence ID" value="TWB50004.1"/>
    <property type="molecule type" value="Genomic_DNA"/>
</dbReference>
<name>A0A560HYA1_9PROT</name>
<protein>
    <submittedName>
        <fullName evidence="2">Uncharacterized protein</fullName>
    </submittedName>
</protein>
<dbReference type="AlphaFoldDB" id="A0A560HYA1"/>
<keyword evidence="1" id="KW-1133">Transmembrane helix</keyword>
<comment type="caution">
    <text evidence="2">The sequence shown here is derived from an EMBL/GenBank/DDBJ whole genome shotgun (WGS) entry which is preliminary data.</text>
</comment>
<evidence type="ECO:0000256" key="1">
    <source>
        <dbReference type="SAM" id="Phobius"/>
    </source>
</evidence>
<dbReference type="Proteomes" id="UP000318050">
    <property type="component" value="Unassembled WGS sequence"/>
</dbReference>
<reference evidence="2 3" key="1">
    <citation type="submission" date="2019-06" db="EMBL/GenBank/DDBJ databases">
        <title>Genomic Encyclopedia of Type Strains, Phase IV (KMG-V): Genome sequencing to study the core and pangenomes of soil and plant-associated prokaryotes.</title>
        <authorList>
            <person name="Whitman W."/>
        </authorList>
    </citation>
    <scope>NUCLEOTIDE SEQUENCE [LARGE SCALE GENOMIC DNA]</scope>
    <source>
        <strain evidence="2 3">BR 11140</strain>
    </source>
</reference>
<organism evidence="2 3">
    <name type="scientific">Nitrospirillum amazonense</name>
    <dbReference type="NCBI Taxonomy" id="28077"/>
    <lineage>
        <taxon>Bacteria</taxon>
        <taxon>Pseudomonadati</taxon>
        <taxon>Pseudomonadota</taxon>
        <taxon>Alphaproteobacteria</taxon>
        <taxon>Rhodospirillales</taxon>
        <taxon>Azospirillaceae</taxon>
        <taxon>Nitrospirillum</taxon>
    </lineage>
</organism>
<keyword evidence="1" id="KW-0812">Transmembrane</keyword>
<feature type="transmembrane region" description="Helical" evidence="1">
    <location>
        <begin position="20"/>
        <end position="39"/>
    </location>
</feature>
<gene>
    <name evidence="2" type="ORF">FBZ92_124110</name>
</gene>
<evidence type="ECO:0000313" key="2">
    <source>
        <dbReference type="EMBL" id="TWB50004.1"/>
    </source>
</evidence>
<sequence length="259" mass="27902">MYHPVLLRRFEGEGDVKKGLLTAGAICVVAVAGFVVWGMRGGEANGPSNPVSGNKGAQVVDAPKWHVIGGLEAGVRSAFIEVSPSAAKDRSAYDEAVAAVCSGENGCLVAFFLPGDKVPPNEPMTKFLSEGGWNSYQPVAYWFNNAFTVWDCERAGDKGAPLNAMCGAFVRDAHRAILAVTSRTTLARFCGWGDKGEVAKAKAYISKIRDPARREQFASTLDKDLSEPYGGEASNCVRLRDKIELESENALKFLTEHQI</sequence>
<proteinExistence type="predicted"/>